<dbReference type="EMBL" id="JACHJV010000001">
    <property type="protein sequence ID" value="MBB4925035.1"/>
    <property type="molecule type" value="Genomic_DNA"/>
</dbReference>
<comment type="similarity">
    <text evidence="2">Belongs to the threonine aldolase family.</text>
</comment>
<evidence type="ECO:0000313" key="6">
    <source>
        <dbReference type="Proteomes" id="UP000540506"/>
    </source>
</evidence>
<dbReference type="InterPro" id="IPR015422">
    <property type="entry name" value="PyrdxlP-dep_Trfase_small"/>
</dbReference>
<keyword evidence="6" id="KW-1185">Reference proteome</keyword>
<evidence type="ECO:0000256" key="3">
    <source>
        <dbReference type="ARBA" id="ARBA00022898"/>
    </source>
</evidence>
<comment type="cofactor">
    <cofactor evidence="1">
        <name>pyridoxal 5'-phosphate</name>
        <dbReference type="ChEBI" id="CHEBI:597326"/>
    </cofactor>
</comment>
<evidence type="ECO:0000256" key="2">
    <source>
        <dbReference type="ARBA" id="ARBA00006966"/>
    </source>
</evidence>
<protein>
    <submittedName>
        <fullName evidence="5">Threonine aldolase</fullName>
    </submittedName>
</protein>
<reference evidence="5 6" key="1">
    <citation type="submission" date="2020-08" db="EMBL/GenBank/DDBJ databases">
        <title>Sequencing the genomes of 1000 actinobacteria strains.</title>
        <authorList>
            <person name="Klenk H.-P."/>
        </authorList>
    </citation>
    <scope>NUCLEOTIDE SEQUENCE [LARGE SCALE GENOMIC DNA]</scope>
    <source>
        <strain evidence="5 6">DSM 41654</strain>
    </source>
</reference>
<organism evidence="5 6">
    <name type="scientific">Kitasatospora kifunensis</name>
    <name type="common">Streptomyces kifunensis</name>
    <dbReference type="NCBI Taxonomy" id="58351"/>
    <lineage>
        <taxon>Bacteria</taxon>
        <taxon>Bacillati</taxon>
        <taxon>Actinomycetota</taxon>
        <taxon>Actinomycetes</taxon>
        <taxon>Kitasatosporales</taxon>
        <taxon>Streptomycetaceae</taxon>
        <taxon>Kitasatospora</taxon>
    </lineage>
</organism>
<evidence type="ECO:0000256" key="1">
    <source>
        <dbReference type="ARBA" id="ARBA00001933"/>
    </source>
</evidence>
<dbReference type="SUPFAM" id="SSF53383">
    <property type="entry name" value="PLP-dependent transferases"/>
    <property type="match status" value="1"/>
</dbReference>
<comment type="caution">
    <text evidence="5">The sequence shown here is derived from an EMBL/GenBank/DDBJ whole genome shotgun (WGS) entry which is preliminary data.</text>
</comment>
<dbReference type="GO" id="GO:0008732">
    <property type="term" value="F:L-allo-threonine aldolase activity"/>
    <property type="evidence" value="ECO:0007669"/>
    <property type="project" value="TreeGrafter"/>
</dbReference>
<dbReference type="GO" id="GO:0005829">
    <property type="term" value="C:cytosol"/>
    <property type="evidence" value="ECO:0007669"/>
    <property type="project" value="TreeGrafter"/>
</dbReference>
<dbReference type="Proteomes" id="UP000540506">
    <property type="component" value="Unassembled WGS sequence"/>
</dbReference>
<dbReference type="GO" id="GO:0006567">
    <property type="term" value="P:L-threonine catabolic process"/>
    <property type="evidence" value="ECO:0007669"/>
    <property type="project" value="TreeGrafter"/>
</dbReference>
<sequence>MTDESNGRSDPAISPQDQRFVLWRASRRILSGPRPVTLHESLAELGADARAVVGPLERPDFYGDGVVAELERRVAELLGKPAAVFFPTGTMAQQVALRCWARRRGSQVVAAHPLFHLETHERRAYRRLTGLEAVWPTVANRLPTAAELADFDEPFGVLMVELPLRAAGFVLPEWSELTDLVAAARRRGAAVHLDGARLWESAAHYNRPLAQLAALGDSVYVSFYKALGGLSGAVLAGGAELVREAVGWRHRYGGLVYQQWPAALSALAALGRELPRLPGYLAQARTIADGLRTVLPAVPGGRLHPDPPQTHQFQLLLPYSPERLAEATLRHAELSGDALFGSWWETRLPGLSMTEVTALTPALCWSAEQVADSFRGFLGRLAKGG</sequence>
<name>A0A7W7VWY7_KITKI</name>
<dbReference type="Pfam" id="PF01212">
    <property type="entry name" value="Beta_elim_lyase"/>
    <property type="match status" value="1"/>
</dbReference>
<accession>A0A7W7VWY7</accession>
<dbReference type="PANTHER" id="PTHR48097:SF9">
    <property type="entry name" value="L-THREONINE ALDOLASE"/>
    <property type="match status" value="1"/>
</dbReference>
<dbReference type="GO" id="GO:0006545">
    <property type="term" value="P:glycine biosynthetic process"/>
    <property type="evidence" value="ECO:0007669"/>
    <property type="project" value="TreeGrafter"/>
</dbReference>
<evidence type="ECO:0000313" key="5">
    <source>
        <dbReference type="EMBL" id="MBB4925035.1"/>
    </source>
</evidence>
<dbReference type="Gene3D" id="3.40.640.10">
    <property type="entry name" value="Type I PLP-dependent aspartate aminotransferase-like (Major domain)"/>
    <property type="match status" value="1"/>
</dbReference>
<dbReference type="InterPro" id="IPR001597">
    <property type="entry name" value="ArAA_b-elim_lyase/Thr_aldolase"/>
</dbReference>
<dbReference type="PANTHER" id="PTHR48097">
    <property type="entry name" value="L-THREONINE ALDOLASE-RELATED"/>
    <property type="match status" value="1"/>
</dbReference>
<keyword evidence="3" id="KW-0663">Pyridoxal phosphate</keyword>
<dbReference type="AlphaFoldDB" id="A0A7W7VWY7"/>
<evidence type="ECO:0000259" key="4">
    <source>
        <dbReference type="Pfam" id="PF01212"/>
    </source>
</evidence>
<dbReference type="InterPro" id="IPR015421">
    <property type="entry name" value="PyrdxlP-dep_Trfase_major"/>
</dbReference>
<dbReference type="RefSeq" id="WP_246560032.1">
    <property type="nucleotide sequence ID" value="NZ_JACHJV010000001.1"/>
</dbReference>
<dbReference type="Gene3D" id="3.90.1150.10">
    <property type="entry name" value="Aspartate Aminotransferase, domain 1"/>
    <property type="match status" value="1"/>
</dbReference>
<gene>
    <name evidence="5" type="ORF">FHR34_004028</name>
</gene>
<dbReference type="InterPro" id="IPR015424">
    <property type="entry name" value="PyrdxlP-dep_Trfase"/>
</dbReference>
<feature type="domain" description="Aromatic amino acid beta-eliminating lyase/threonine aldolase" evidence="4">
    <location>
        <begin position="63"/>
        <end position="295"/>
    </location>
</feature>
<proteinExistence type="inferred from homology"/>